<dbReference type="InterPro" id="IPR020373">
    <property type="entry name" value="Kgd4/YMR-31"/>
</dbReference>
<dbReference type="AlphaFoldDB" id="A0AAV5S1U8"/>
<proteinExistence type="inferred from homology"/>
<protein>
    <submittedName>
        <fullName evidence="4">Mitochondrial 37S ribosomal protein</fullName>
    </submittedName>
</protein>
<dbReference type="GO" id="GO:0005840">
    <property type="term" value="C:ribosome"/>
    <property type="evidence" value="ECO:0007669"/>
    <property type="project" value="UniProtKB-KW"/>
</dbReference>
<evidence type="ECO:0000256" key="2">
    <source>
        <dbReference type="ARBA" id="ARBA00023128"/>
    </source>
</evidence>
<gene>
    <name evidence="4" type="ORF">DAKH74_036570</name>
</gene>
<organism evidence="4 5">
    <name type="scientific">Maudiozyma humilis</name>
    <name type="common">Sour dough yeast</name>
    <name type="synonym">Kazachstania humilis</name>
    <dbReference type="NCBI Taxonomy" id="51915"/>
    <lineage>
        <taxon>Eukaryota</taxon>
        <taxon>Fungi</taxon>
        <taxon>Dikarya</taxon>
        <taxon>Ascomycota</taxon>
        <taxon>Saccharomycotina</taxon>
        <taxon>Saccharomycetes</taxon>
        <taxon>Saccharomycetales</taxon>
        <taxon>Saccharomycetaceae</taxon>
        <taxon>Maudiozyma</taxon>
    </lineage>
</organism>
<comment type="subcellular location">
    <subcellularLocation>
        <location evidence="1">Mitochondrion</location>
    </subcellularLocation>
</comment>
<keyword evidence="4" id="KW-0687">Ribonucleoprotein</keyword>
<evidence type="ECO:0000256" key="1">
    <source>
        <dbReference type="ARBA" id="ARBA00004173"/>
    </source>
</evidence>
<keyword evidence="5" id="KW-1185">Reference proteome</keyword>
<comment type="caution">
    <text evidence="4">The sequence shown here is derived from an EMBL/GenBank/DDBJ whole genome shotgun (WGS) entry which is preliminary data.</text>
</comment>
<dbReference type="Pfam" id="PF10937">
    <property type="entry name" value="Kgd4-YMR31"/>
    <property type="match status" value="1"/>
</dbReference>
<dbReference type="GO" id="GO:0004591">
    <property type="term" value="F:oxoglutarate dehydrogenase (succinyl-transferring) activity"/>
    <property type="evidence" value="ECO:0007669"/>
    <property type="project" value="TreeGrafter"/>
</dbReference>
<keyword evidence="2" id="KW-0496">Mitochondrion</keyword>
<evidence type="ECO:0000313" key="4">
    <source>
        <dbReference type="EMBL" id="GMM57041.1"/>
    </source>
</evidence>
<name>A0AAV5S1U8_MAUHU</name>
<dbReference type="EMBL" id="BTGD01000011">
    <property type="protein sequence ID" value="GMM57041.1"/>
    <property type="molecule type" value="Genomic_DNA"/>
</dbReference>
<evidence type="ECO:0000313" key="5">
    <source>
        <dbReference type="Proteomes" id="UP001377567"/>
    </source>
</evidence>
<dbReference type="GO" id="GO:0006103">
    <property type="term" value="P:2-oxoglutarate metabolic process"/>
    <property type="evidence" value="ECO:0007669"/>
    <property type="project" value="InterPro"/>
</dbReference>
<accession>A0AAV5S1U8</accession>
<dbReference type="Proteomes" id="UP001377567">
    <property type="component" value="Unassembled WGS sequence"/>
</dbReference>
<dbReference type="PANTHER" id="PTHR31601">
    <property type="entry name" value="28S RIBOSOMAL PROTEIN S36, MITOCHONDRIAL"/>
    <property type="match status" value="1"/>
</dbReference>
<dbReference type="GO" id="GO:0005739">
    <property type="term" value="C:mitochondrion"/>
    <property type="evidence" value="ECO:0007669"/>
    <property type="project" value="UniProtKB-SubCell"/>
</dbReference>
<keyword evidence="4" id="KW-0689">Ribosomal protein</keyword>
<sequence>MIPTAVKLATLHKPLIKFVGNRAALVEILKSHDYSQVKPHPCTFDGLLPGSKDCLSVDQVLSKQLPFKVVPYINKNAAQAVAGDSKYNFPPRGLKPGELESIFQLPRKYQYKPIDEAEMDAINNGGAI</sequence>
<comment type="similarity">
    <text evidence="3">Belongs to the alpha-ketoglutarate dehydrogenase component 4 family.</text>
</comment>
<reference evidence="4 5" key="1">
    <citation type="journal article" date="2023" name="Elife">
        <title>Identification of key yeast species and microbe-microbe interactions impacting larval growth of Drosophila in the wild.</title>
        <authorList>
            <person name="Mure A."/>
            <person name="Sugiura Y."/>
            <person name="Maeda R."/>
            <person name="Honda K."/>
            <person name="Sakurai N."/>
            <person name="Takahashi Y."/>
            <person name="Watada M."/>
            <person name="Katoh T."/>
            <person name="Gotoh A."/>
            <person name="Gotoh Y."/>
            <person name="Taniguchi I."/>
            <person name="Nakamura K."/>
            <person name="Hayashi T."/>
            <person name="Katayama T."/>
            <person name="Uemura T."/>
            <person name="Hattori Y."/>
        </authorList>
    </citation>
    <scope>NUCLEOTIDE SEQUENCE [LARGE SCALE GENOMIC DNA]</scope>
    <source>
        <strain evidence="4 5">KH-74</strain>
    </source>
</reference>
<evidence type="ECO:0000256" key="3">
    <source>
        <dbReference type="ARBA" id="ARBA00043970"/>
    </source>
</evidence>
<dbReference type="PANTHER" id="PTHR31601:SF2">
    <property type="entry name" value="ALPHA-KETOGLUTARATE DEHYDROGENASE COMPONENT 4"/>
    <property type="match status" value="1"/>
</dbReference>